<dbReference type="InterPro" id="IPR006067">
    <property type="entry name" value="NO2/SO3_Rdtase_4Fe4S_dom"/>
</dbReference>
<comment type="cofactor">
    <cofactor evidence="1">
        <name>siroheme</name>
        <dbReference type="ChEBI" id="CHEBI:60052"/>
    </cofactor>
</comment>
<dbReference type="EMBL" id="JAADAI010000056">
    <property type="protein sequence ID" value="NCS56481.1"/>
    <property type="molecule type" value="Genomic_DNA"/>
</dbReference>
<evidence type="ECO:0000259" key="18">
    <source>
        <dbReference type="Pfam" id="PF03460"/>
    </source>
</evidence>
<dbReference type="PANTHER" id="PTHR11493">
    <property type="entry name" value="SULFITE REDUCTASE [NADPH] SUBUNIT BETA-RELATED"/>
    <property type="match status" value="1"/>
</dbReference>
<evidence type="ECO:0000256" key="16">
    <source>
        <dbReference type="SAM" id="MobiDB-lite"/>
    </source>
</evidence>
<dbReference type="GO" id="GO:0009337">
    <property type="term" value="C:sulfite reductase complex (NADPH)"/>
    <property type="evidence" value="ECO:0007669"/>
    <property type="project" value="TreeGrafter"/>
</dbReference>
<feature type="domain" description="Nitrite/sulphite reductase 4Fe-4S" evidence="17">
    <location>
        <begin position="166"/>
        <end position="344"/>
    </location>
</feature>
<dbReference type="Pfam" id="PF03460">
    <property type="entry name" value="NIR_SIR_ferr"/>
    <property type="match status" value="2"/>
</dbReference>
<evidence type="ECO:0000256" key="14">
    <source>
        <dbReference type="ARBA" id="ARBA00049518"/>
    </source>
</evidence>
<dbReference type="GO" id="GO:0020037">
    <property type="term" value="F:heme binding"/>
    <property type="evidence" value="ECO:0007669"/>
    <property type="project" value="InterPro"/>
</dbReference>
<organism evidence="19 20">
    <name type="scientific">Microcystis aeruginosa G11-04</name>
    <dbReference type="NCBI Taxonomy" id="2685956"/>
    <lineage>
        <taxon>Bacteria</taxon>
        <taxon>Bacillati</taxon>
        <taxon>Cyanobacteriota</taxon>
        <taxon>Cyanophyceae</taxon>
        <taxon>Oscillatoriophycideae</taxon>
        <taxon>Chroococcales</taxon>
        <taxon>Microcystaceae</taxon>
        <taxon>Microcystis</taxon>
    </lineage>
</organism>
<dbReference type="InterPro" id="IPR005117">
    <property type="entry name" value="NiRdtase/SiRdtase_haem-b_fer"/>
</dbReference>
<dbReference type="InterPro" id="IPR011787">
    <property type="entry name" value="SiR_ferredoxin-dep"/>
</dbReference>
<feature type="domain" description="Nitrite/Sulfite reductase ferredoxin-like" evidence="18">
    <location>
        <begin position="66"/>
        <end position="126"/>
    </location>
</feature>
<evidence type="ECO:0000256" key="9">
    <source>
        <dbReference type="ARBA" id="ARBA00022723"/>
    </source>
</evidence>
<evidence type="ECO:0000256" key="15">
    <source>
        <dbReference type="ARBA" id="ARBA00067673"/>
    </source>
</evidence>
<evidence type="ECO:0000259" key="17">
    <source>
        <dbReference type="Pfam" id="PF01077"/>
    </source>
</evidence>
<name>A0A966L4X8_MICAE</name>
<dbReference type="FunFam" id="3.30.413.10:FF:000008">
    <property type="entry name" value="Sulfite reductase [ferredoxin], chloroplastic"/>
    <property type="match status" value="1"/>
</dbReference>
<evidence type="ECO:0000256" key="8">
    <source>
        <dbReference type="ARBA" id="ARBA00022617"/>
    </source>
</evidence>
<dbReference type="SUPFAM" id="SSF55124">
    <property type="entry name" value="Nitrite/Sulfite reductase N-terminal domain-like"/>
    <property type="match status" value="2"/>
</dbReference>
<evidence type="ECO:0000256" key="6">
    <source>
        <dbReference type="ARBA" id="ARBA00012353"/>
    </source>
</evidence>
<dbReference type="InterPro" id="IPR045169">
    <property type="entry name" value="NO2/SO3_Rdtase_4Fe4S_prot"/>
</dbReference>
<dbReference type="PROSITE" id="PS00365">
    <property type="entry name" value="NIR_SIR"/>
    <property type="match status" value="1"/>
</dbReference>
<evidence type="ECO:0000256" key="2">
    <source>
        <dbReference type="ARBA" id="ARBA00001966"/>
    </source>
</evidence>
<evidence type="ECO:0000256" key="13">
    <source>
        <dbReference type="ARBA" id="ARBA00023014"/>
    </source>
</evidence>
<keyword evidence="11 19" id="KW-0560">Oxidoreductase</keyword>
<dbReference type="InterPro" id="IPR036136">
    <property type="entry name" value="Nit/Sulf_reduc_fer-like_dom_sf"/>
</dbReference>
<comment type="cofactor">
    <cofactor evidence="2">
        <name>[4Fe-4S] cluster</name>
        <dbReference type="ChEBI" id="CHEBI:49883"/>
    </cofactor>
</comment>
<evidence type="ECO:0000256" key="12">
    <source>
        <dbReference type="ARBA" id="ARBA00023004"/>
    </source>
</evidence>
<reference evidence="19" key="1">
    <citation type="journal article" date="2019" name="Mol. Ecol.">
        <title>Genome evolution and host-microbiome shifts correspond with intraspecific niche divergence within harmful algal bloom-forming Microcystis aeruginosa.</title>
        <authorList>
            <person name="Jackrel S.L."/>
            <person name="White J.D."/>
            <person name="Evans J.T."/>
            <person name="Buffin K."/>
            <person name="Hayden K."/>
            <person name="Sarnelle O."/>
            <person name="Denef V.J."/>
        </authorList>
    </citation>
    <scope>NUCLEOTIDE SEQUENCE</scope>
    <source>
        <strain evidence="19">G11-04</strain>
    </source>
</reference>
<proteinExistence type="inferred from homology"/>
<sequence length="645" mass="72998">MVTTPISPTAKVSKVEGIKEHSNYLREPLASELLEDTTHFTDAAVQILKFHGSYQQDNRDNRAKGQEKDYQMMLRTRSPGGFIPAQLYLTLDSLSDRYGNGTLRVTTRQGFQLHGILKKNLKATLGEIIRSMGSTLAACGDVNRNVTAPPAPYKNRPEYGYAWEYANNIADLLTPQTGAYYEIWLDGEKVISAEEAPEVKASRQKDTNGINKNDPIEPIYGQHYMPRKFKIGVTVPGDNSIDIYTNDLGLVVITDANGELQGFNILAGGGLGRTHNKEETFPRMADAIGYVSKEEVYDLVKAIVATQRDYGDRGDRRHARMKYILEEWGVEKFRSTVEGYFGQKIAPYQPLPDWKYQDFLGWNEQGDGKLFYGLHVENGRVKNEGSFQLKTALKVIIERFQLPMRLTANHNIILYEIEPKDQEAVEAILKEQGIITNPAEIDPLTRYSMACPAWPTCGLAITESERILPSVIERIRTLLNRLGLTKEEFVIRMTGCPNGCARPYMAELGFVGSAPNSYQLWLGGTADQTRLARPYLDKMAIDDLEKVLEPIFVYFQQDQQNNETFGEFCHRVNFPALQAFSATYTPKMTETTTTESKPKRVRKNQNRVSVPDEMFVRLKEASETEKRPMNQIINEALEAYFSQKS</sequence>
<dbReference type="GO" id="GO:0050311">
    <property type="term" value="F:sulfite reductase (ferredoxin) activity"/>
    <property type="evidence" value="ECO:0007669"/>
    <property type="project" value="UniProtKB-EC"/>
</dbReference>
<comment type="caution">
    <text evidence="19">The sequence shown here is derived from an EMBL/GenBank/DDBJ whole genome shotgun (WGS) entry which is preliminary data.</text>
</comment>
<evidence type="ECO:0000256" key="10">
    <source>
        <dbReference type="ARBA" id="ARBA00022784"/>
    </source>
</evidence>
<comment type="catalytic activity">
    <reaction evidence="14">
        <text>hydrogen sulfide + 6 oxidized [2Fe-2S]-[ferredoxin] + 3 H2O = sulfite + 6 reduced [2Fe-2S]-[ferredoxin] + 7 H(+)</text>
        <dbReference type="Rhea" id="RHEA:23132"/>
        <dbReference type="Rhea" id="RHEA-COMP:10000"/>
        <dbReference type="Rhea" id="RHEA-COMP:10001"/>
        <dbReference type="ChEBI" id="CHEBI:15377"/>
        <dbReference type="ChEBI" id="CHEBI:15378"/>
        <dbReference type="ChEBI" id="CHEBI:17359"/>
        <dbReference type="ChEBI" id="CHEBI:29919"/>
        <dbReference type="ChEBI" id="CHEBI:33737"/>
        <dbReference type="ChEBI" id="CHEBI:33738"/>
        <dbReference type="EC" id="1.8.7.1"/>
    </reaction>
</comment>
<evidence type="ECO:0000313" key="20">
    <source>
        <dbReference type="Proteomes" id="UP000799330"/>
    </source>
</evidence>
<evidence type="ECO:0000256" key="1">
    <source>
        <dbReference type="ARBA" id="ARBA00001929"/>
    </source>
</evidence>
<accession>A0A966L4X8</accession>
<evidence type="ECO:0000256" key="4">
    <source>
        <dbReference type="ARBA" id="ARBA00010429"/>
    </source>
</evidence>
<dbReference type="NCBIfam" id="NF010029">
    <property type="entry name" value="PRK13504.1"/>
    <property type="match status" value="1"/>
</dbReference>
<dbReference type="SUPFAM" id="SSF56014">
    <property type="entry name" value="Nitrite and sulphite reductase 4Fe-4S domain-like"/>
    <property type="match status" value="2"/>
</dbReference>
<dbReference type="GO" id="GO:0046872">
    <property type="term" value="F:metal ion binding"/>
    <property type="evidence" value="ECO:0007669"/>
    <property type="project" value="UniProtKB-KW"/>
</dbReference>
<evidence type="ECO:0000256" key="11">
    <source>
        <dbReference type="ARBA" id="ARBA00023002"/>
    </source>
</evidence>
<evidence type="ECO:0000256" key="5">
    <source>
        <dbReference type="ARBA" id="ARBA00011245"/>
    </source>
</evidence>
<dbReference type="AlphaFoldDB" id="A0A966L4X8"/>
<protein>
    <recommendedName>
        <fullName evidence="15">Sulfite reductase [ferredoxin]</fullName>
        <ecNumber evidence="6">1.8.7.1</ecNumber>
    </recommendedName>
</protein>
<dbReference type="GO" id="GO:0000103">
    <property type="term" value="P:sulfate assimilation"/>
    <property type="evidence" value="ECO:0007669"/>
    <property type="project" value="TreeGrafter"/>
</dbReference>
<feature type="region of interest" description="Disordered" evidence="16">
    <location>
        <begin position="197"/>
        <end position="217"/>
    </location>
</feature>
<comment type="subunit">
    <text evidence="5">Monomer.</text>
</comment>
<gene>
    <name evidence="19" type="primary">sir</name>
    <name evidence="19" type="ORF">GPJ16_05810</name>
</gene>
<dbReference type="NCBIfam" id="TIGR02042">
    <property type="entry name" value="sir"/>
    <property type="match status" value="1"/>
</dbReference>
<evidence type="ECO:0000256" key="7">
    <source>
        <dbReference type="ARBA" id="ARBA00022485"/>
    </source>
</evidence>
<feature type="compositionally biased region" description="Basic and acidic residues" evidence="16">
    <location>
        <begin position="197"/>
        <end position="206"/>
    </location>
</feature>
<keyword evidence="12" id="KW-0408">Iron</keyword>
<dbReference type="InterPro" id="IPR006066">
    <property type="entry name" value="NO2/SO3_Rdtase_FeS/sirohaem_BS"/>
</dbReference>
<comment type="similarity">
    <text evidence="4">Belongs to the nitrite and sulfite reductase 4Fe-4S domain family.</text>
</comment>
<dbReference type="Gene3D" id="3.30.413.10">
    <property type="entry name" value="Sulfite Reductase Hemoprotein, domain 1"/>
    <property type="match status" value="2"/>
</dbReference>
<comment type="function">
    <text evidence="3">Catalyzes the reduction of sulfite to sulfide, a step in the biosynthesis of sulfur-containing amino acids and cofactors.</text>
</comment>
<evidence type="ECO:0000256" key="3">
    <source>
        <dbReference type="ARBA" id="ARBA00003247"/>
    </source>
</evidence>
<dbReference type="PANTHER" id="PTHR11493:SF47">
    <property type="entry name" value="SULFITE REDUCTASE [NADPH] SUBUNIT BETA"/>
    <property type="match status" value="1"/>
</dbReference>
<evidence type="ECO:0000313" key="19">
    <source>
        <dbReference type="EMBL" id="NCS56481.1"/>
    </source>
</evidence>
<keyword evidence="8" id="KW-0349">Heme</keyword>
<dbReference type="Pfam" id="PF01077">
    <property type="entry name" value="NIR_SIR"/>
    <property type="match status" value="1"/>
</dbReference>
<feature type="domain" description="Nitrite/Sulfite reductase ferredoxin-like" evidence="18">
    <location>
        <begin position="364"/>
        <end position="431"/>
    </location>
</feature>
<dbReference type="PRINTS" id="PR00397">
    <property type="entry name" value="SIROHAEM"/>
</dbReference>
<dbReference type="InterPro" id="IPR045854">
    <property type="entry name" value="NO2/SO3_Rdtase_4Fe4S_sf"/>
</dbReference>
<dbReference type="EC" id="1.8.7.1" evidence="6"/>
<keyword evidence="7" id="KW-0004">4Fe-4S</keyword>
<dbReference type="Proteomes" id="UP000799330">
    <property type="component" value="Unassembled WGS sequence"/>
</dbReference>
<keyword evidence="13" id="KW-0411">Iron-sulfur</keyword>
<dbReference type="FunFam" id="3.30.413.10:FF:000014">
    <property type="entry name" value="Sulfite reductase [ferredoxin], chloroplastic"/>
    <property type="match status" value="1"/>
</dbReference>
<dbReference type="GO" id="GO:0016002">
    <property type="term" value="F:sulfite reductase activity"/>
    <property type="evidence" value="ECO:0007669"/>
    <property type="project" value="TreeGrafter"/>
</dbReference>
<keyword evidence="10" id="KW-0883">Thioether bond</keyword>
<dbReference type="GO" id="GO:0051539">
    <property type="term" value="F:4 iron, 4 sulfur cluster binding"/>
    <property type="evidence" value="ECO:0007669"/>
    <property type="project" value="UniProtKB-KW"/>
</dbReference>
<keyword evidence="9" id="KW-0479">Metal-binding</keyword>